<evidence type="ECO:0000313" key="1">
    <source>
        <dbReference type="EMBL" id="KAI9920525.1"/>
    </source>
</evidence>
<name>A0ACC0WR55_9STRA</name>
<sequence length="182" mass="20032">MNALHSGQQATRRLLAVFLYELGVSADYATRQFGSVTTLVSGITRYMILNLSQHTPLLLETSHRQLQRPEASSNDNVAHHVLAPGDIYALYWVCEPRALLRTSVLINKKASDSICDEGYDWSEAFAVDRAGTTDLLVPPRASSRGVHLEAVVKRGSLSQKTFLLVVSDLSANSLALPHRQDC</sequence>
<organism evidence="1 2">
    <name type="scientific">Peronosclerospora sorghi</name>
    <dbReference type="NCBI Taxonomy" id="230839"/>
    <lineage>
        <taxon>Eukaryota</taxon>
        <taxon>Sar</taxon>
        <taxon>Stramenopiles</taxon>
        <taxon>Oomycota</taxon>
        <taxon>Peronosporomycetes</taxon>
        <taxon>Peronosporales</taxon>
        <taxon>Peronosporaceae</taxon>
        <taxon>Peronosclerospora</taxon>
    </lineage>
</organism>
<dbReference type="EMBL" id="CM047589">
    <property type="protein sequence ID" value="KAI9920525.1"/>
    <property type="molecule type" value="Genomic_DNA"/>
</dbReference>
<accession>A0ACC0WR55</accession>
<comment type="caution">
    <text evidence="1">The sequence shown here is derived from an EMBL/GenBank/DDBJ whole genome shotgun (WGS) entry which is preliminary data.</text>
</comment>
<reference evidence="1 2" key="1">
    <citation type="journal article" date="2022" name="bioRxiv">
        <title>The genome of the oomycete Peronosclerospora sorghi, a cosmopolitan pathogen of maize and sorghum, is inflated with dispersed pseudogenes.</title>
        <authorList>
            <person name="Fletcher K."/>
            <person name="Martin F."/>
            <person name="Isakeit T."/>
            <person name="Cavanaugh K."/>
            <person name="Magill C."/>
            <person name="Michelmore R."/>
        </authorList>
    </citation>
    <scope>NUCLEOTIDE SEQUENCE [LARGE SCALE GENOMIC DNA]</scope>
    <source>
        <strain evidence="1">P6</strain>
    </source>
</reference>
<proteinExistence type="predicted"/>
<evidence type="ECO:0000313" key="2">
    <source>
        <dbReference type="Proteomes" id="UP001163321"/>
    </source>
</evidence>
<protein>
    <submittedName>
        <fullName evidence="1">Uncharacterized protein</fullName>
    </submittedName>
</protein>
<keyword evidence="2" id="KW-1185">Reference proteome</keyword>
<gene>
    <name evidence="1" type="ORF">PsorP6_015472</name>
</gene>
<dbReference type="Proteomes" id="UP001163321">
    <property type="component" value="Chromosome 10"/>
</dbReference>